<organism evidence="1 2">
    <name type="scientific">Halalkalibacter suaedae</name>
    <dbReference type="NCBI Taxonomy" id="2822140"/>
    <lineage>
        <taxon>Bacteria</taxon>
        <taxon>Bacillati</taxon>
        <taxon>Bacillota</taxon>
        <taxon>Bacilli</taxon>
        <taxon>Bacillales</taxon>
        <taxon>Bacillaceae</taxon>
        <taxon>Halalkalibacter</taxon>
    </lineage>
</organism>
<evidence type="ECO:0000313" key="2">
    <source>
        <dbReference type="Proteomes" id="UP000678228"/>
    </source>
</evidence>
<comment type="caution">
    <text evidence="1">The sequence shown here is derived from an EMBL/GenBank/DDBJ whole genome shotgun (WGS) entry which is preliminary data.</text>
</comment>
<gene>
    <name evidence="1" type="ORF">J7W16_07440</name>
</gene>
<dbReference type="Proteomes" id="UP000678228">
    <property type="component" value="Unassembled WGS sequence"/>
</dbReference>
<keyword evidence="2" id="KW-1185">Reference proteome</keyword>
<name>A0A940WZF1_9BACI</name>
<protein>
    <submittedName>
        <fullName evidence="1">Uncharacterized protein</fullName>
    </submittedName>
</protein>
<reference evidence="1" key="1">
    <citation type="submission" date="2021-03" db="EMBL/GenBank/DDBJ databases">
        <title>Bacillus suaedae sp. nov., isolated from Suaeda aralocaspica.</title>
        <authorList>
            <person name="Lei R.F.R."/>
        </authorList>
    </citation>
    <scope>NUCLEOTIDE SEQUENCE</scope>
    <source>
        <strain evidence="1">YZJH907-2</strain>
    </source>
</reference>
<accession>A0A940WZF1</accession>
<dbReference type="RefSeq" id="WP_210596675.1">
    <property type="nucleotide sequence ID" value="NZ_JAGKSQ010000003.1"/>
</dbReference>
<dbReference type="AlphaFoldDB" id="A0A940WZF1"/>
<sequence>MQLDEELRNVIHELTIVASNNQSKSDEKRLRKVIELLENTVEHTSSREPLEYFQPEV</sequence>
<evidence type="ECO:0000313" key="1">
    <source>
        <dbReference type="EMBL" id="MBP3950964.1"/>
    </source>
</evidence>
<dbReference type="EMBL" id="JAGKSQ010000003">
    <property type="protein sequence ID" value="MBP3950964.1"/>
    <property type="molecule type" value="Genomic_DNA"/>
</dbReference>
<proteinExistence type="predicted"/>